<dbReference type="Gene3D" id="3.30.565.10">
    <property type="entry name" value="Histidine kinase-like ATPase, C-terminal domain"/>
    <property type="match status" value="1"/>
</dbReference>
<reference evidence="11 12" key="1">
    <citation type="submission" date="2020-08" db="EMBL/GenBank/DDBJ databases">
        <title>Genomic Encyclopedia of Type Strains, Phase IV (KMG-IV): sequencing the most valuable type-strain genomes for metagenomic binning, comparative biology and taxonomic classification.</title>
        <authorList>
            <person name="Goeker M."/>
        </authorList>
    </citation>
    <scope>NUCLEOTIDE SEQUENCE [LARGE SCALE GENOMIC DNA]</scope>
    <source>
        <strain evidence="11 12">DSM 17976</strain>
    </source>
</reference>
<protein>
    <recommendedName>
        <fullName evidence="2">histidine kinase</fullName>
        <ecNumber evidence="2">2.7.13.3</ecNumber>
    </recommendedName>
</protein>
<evidence type="ECO:0000256" key="5">
    <source>
        <dbReference type="ARBA" id="ARBA00022741"/>
    </source>
</evidence>
<comment type="catalytic activity">
    <reaction evidence="1">
        <text>ATP + protein L-histidine = ADP + protein N-phospho-L-histidine.</text>
        <dbReference type="EC" id="2.7.13.3"/>
    </reaction>
</comment>
<sequence>MEQSSSEVDLYLAIFGGSFVMILLVGCVVGFIVLYQRRLFRQELNYRKMELKYQQELINSTLEGIESERKRLARDLHDEIGAALSAMRLLVGQMPAESKISPEIVSLTKKYKELIDATIDSVRRISNDLLPSGLEEFGLSYAIEGLCEKSLELTEADIDWQIEDIPEASVSLNLMLYRLVQELLNNTIKYAQATQIQITVQKQNTQLTLLYIDNGRGFDFDEAYRKKSLGLKNIETRARMFDGTLQFITQPNQGTKVTVNVPLSAY</sequence>
<proteinExistence type="predicted"/>
<dbReference type="InterPro" id="IPR005467">
    <property type="entry name" value="His_kinase_dom"/>
</dbReference>
<evidence type="ECO:0000256" key="1">
    <source>
        <dbReference type="ARBA" id="ARBA00000085"/>
    </source>
</evidence>
<keyword evidence="7" id="KW-0067">ATP-binding</keyword>
<evidence type="ECO:0000256" key="9">
    <source>
        <dbReference type="SAM" id="Phobius"/>
    </source>
</evidence>
<name>A0A7W5ZGF0_9BACT</name>
<dbReference type="PROSITE" id="PS50109">
    <property type="entry name" value="HIS_KIN"/>
    <property type="match status" value="1"/>
</dbReference>
<dbReference type="PANTHER" id="PTHR24421">
    <property type="entry name" value="NITRATE/NITRITE SENSOR PROTEIN NARX-RELATED"/>
    <property type="match status" value="1"/>
</dbReference>
<keyword evidence="9" id="KW-0472">Membrane</keyword>
<keyword evidence="5" id="KW-0547">Nucleotide-binding</keyword>
<evidence type="ECO:0000256" key="2">
    <source>
        <dbReference type="ARBA" id="ARBA00012438"/>
    </source>
</evidence>
<dbReference type="EC" id="2.7.13.3" evidence="2"/>
<evidence type="ECO:0000256" key="8">
    <source>
        <dbReference type="ARBA" id="ARBA00023012"/>
    </source>
</evidence>
<dbReference type="CDD" id="cd16917">
    <property type="entry name" value="HATPase_UhpB-NarQ-NarX-like"/>
    <property type="match status" value="1"/>
</dbReference>
<dbReference type="AlphaFoldDB" id="A0A7W5ZGF0"/>
<evidence type="ECO:0000256" key="3">
    <source>
        <dbReference type="ARBA" id="ARBA00022553"/>
    </source>
</evidence>
<evidence type="ECO:0000256" key="7">
    <source>
        <dbReference type="ARBA" id="ARBA00022840"/>
    </source>
</evidence>
<dbReference type="InterPro" id="IPR003594">
    <property type="entry name" value="HATPase_dom"/>
</dbReference>
<dbReference type="EMBL" id="JACIBY010000001">
    <property type="protein sequence ID" value="MBB3836857.1"/>
    <property type="molecule type" value="Genomic_DNA"/>
</dbReference>
<comment type="caution">
    <text evidence="11">The sequence shown here is derived from an EMBL/GenBank/DDBJ whole genome shotgun (WGS) entry which is preliminary data.</text>
</comment>
<dbReference type="InterPro" id="IPR036890">
    <property type="entry name" value="HATPase_C_sf"/>
</dbReference>
<evidence type="ECO:0000313" key="11">
    <source>
        <dbReference type="EMBL" id="MBB3836857.1"/>
    </source>
</evidence>
<keyword evidence="9" id="KW-1133">Transmembrane helix</keyword>
<dbReference type="SUPFAM" id="SSF55874">
    <property type="entry name" value="ATPase domain of HSP90 chaperone/DNA topoisomerase II/histidine kinase"/>
    <property type="match status" value="1"/>
</dbReference>
<keyword evidence="6 11" id="KW-0418">Kinase</keyword>
<evidence type="ECO:0000313" key="12">
    <source>
        <dbReference type="Proteomes" id="UP000541352"/>
    </source>
</evidence>
<dbReference type="InterPro" id="IPR050482">
    <property type="entry name" value="Sensor_HK_TwoCompSys"/>
</dbReference>
<dbReference type="GO" id="GO:0046983">
    <property type="term" value="F:protein dimerization activity"/>
    <property type="evidence" value="ECO:0007669"/>
    <property type="project" value="InterPro"/>
</dbReference>
<dbReference type="Pfam" id="PF02518">
    <property type="entry name" value="HATPase_c"/>
    <property type="match status" value="1"/>
</dbReference>
<dbReference type="Proteomes" id="UP000541352">
    <property type="component" value="Unassembled WGS sequence"/>
</dbReference>
<dbReference type="Pfam" id="PF07730">
    <property type="entry name" value="HisKA_3"/>
    <property type="match status" value="1"/>
</dbReference>
<dbReference type="GO" id="GO:0005524">
    <property type="term" value="F:ATP binding"/>
    <property type="evidence" value="ECO:0007669"/>
    <property type="project" value="UniProtKB-KW"/>
</dbReference>
<dbReference type="Gene3D" id="1.20.5.1930">
    <property type="match status" value="1"/>
</dbReference>
<dbReference type="GO" id="GO:0000155">
    <property type="term" value="F:phosphorelay sensor kinase activity"/>
    <property type="evidence" value="ECO:0007669"/>
    <property type="project" value="InterPro"/>
</dbReference>
<dbReference type="GO" id="GO:0016020">
    <property type="term" value="C:membrane"/>
    <property type="evidence" value="ECO:0007669"/>
    <property type="project" value="InterPro"/>
</dbReference>
<evidence type="ECO:0000256" key="6">
    <source>
        <dbReference type="ARBA" id="ARBA00022777"/>
    </source>
</evidence>
<keyword evidence="12" id="KW-1185">Reference proteome</keyword>
<gene>
    <name evidence="11" type="ORF">FHS57_000839</name>
</gene>
<feature type="transmembrane region" description="Helical" evidence="9">
    <location>
        <begin position="12"/>
        <end position="35"/>
    </location>
</feature>
<keyword evidence="8" id="KW-0902">Two-component regulatory system</keyword>
<dbReference type="PANTHER" id="PTHR24421:SF10">
    <property type="entry name" value="NITRATE_NITRITE SENSOR PROTEIN NARQ"/>
    <property type="match status" value="1"/>
</dbReference>
<dbReference type="InterPro" id="IPR011712">
    <property type="entry name" value="Sig_transdc_His_kin_sub3_dim/P"/>
</dbReference>
<organism evidence="11 12">
    <name type="scientific">Runella defluvii</name>
    <dbReference type="NCBI Taxonomy" id="370973"/>
    <lineage>
        <taxon>Bacteria</taxon>
        <taxon>Pseudomonadati</taxon>
        <taxon>Bacteroidota</taxon>
        <taxon>Cytophagia</taxon>
        <taxon>Cytophagales</taxon>
        <taxon>Spirosomataceae</taxon>
        <taxon>Runella</taxon>
    </lineage>
</organism>
<accession>A0A7W5ZGF0</accession>
<evidence type="ECO:0000256" key="4">
    <source>
        <dbReference type="ARBA" id="ARBA00022679"/>
    </source>
</evidence>
<evidence type="ECO:0000259" key="10">
    <source>
        <dbReference type="PROSITE" id="PS50109"/>
    </source>
</evidence>
<feature type="domain" description="Histidine kinase" evidence="10">
    <location>
        <begin position="71"/>
        <end position="265"/>
    </location>
</feature>
<keyword evidence="9" id="KW-0812">Transmembrane</keyword>
<dbReference type="SMART" id="SM00387">
    <property type="entry name" value="HATPase_c"/>
    <property type="match status" value="1"/>
</dbReference>
<dbReference type="RefSeq" id="WP_183971616.1">
    <property type="nucleotide sequence ID" value="NZ_JACIBY010000001.1"/>
</dbReference>
<keyword evidence="3" id="KW-0597">Phosphoprotein</keyword>
<keyword evidence="4" id="KW-0808">Transferase</keyword>